<sequence length="359" mass="40249">MRMISNTSCPVSYSFGLVTGGRPSWRDAQLRAACIPCGPVGLFCYHVRTMIHAELRGLCFLRLCVDYAPCRAAFIWLLQALPIVRLGLTAYYISRLGSAYLPAVSGSVCFPRTLLGARIIETVYLSLSQPFDGRRRHVVRSFCGTYNIPAELRSELPGRDDTIKDALAGKISIYTSNGWLSFSRRDPMPCCLLKKNDSLKNWNDHFLWINASIYPISIPWHASAFVLMDILPSDNRVNVELLSLLDHHRTVDERDMGLLDFVKSTDPFKVKTGERMLAEGEILLNDETVNMTIPPSANIIQIVEHTIVDELKEHDGKKKRKIVFDDLPTNRLRADTGVASKAVPATGSKSLDALRRLEL</sequence>
<proteinExistence type="predicted"/>
<name>A0ABQ4YXV6_9ASTR</name>
<keyword evidence="2" id="KW-1185">Reference proteome</keyword>
<comment type="caution">
    <text evidence="1">The sequence shown here is derived from an EMBL/GenBank/DDBJ whole genome shotgun (WGS) entry which is preliminary data.</text>
</comment>
<protein>
    <submittedName>
        <fullName evidence="1">Uncharacterized protein</fullName>
    </submittedName>
</protein>
<evidence type="ECO:0000313" key="1">
    <source>
        <dbReference type="EMBL" id="GJS81627.1"/>
    </source>
</evidence>
<organism evidence="1 2">
    <name type="scientific">Tanacetum coccineum</name>
    <dbReference type="NCBI Taxonomy" id="301880"/>
    <lineage>
        <taxon>Eukaryota</taxon>
        <taxon>Viridiplantae</taxon>
        <taxon>Streptophyta</taxon>
        <taxon>Embryophyta</taxon>
        <taxon>Tracheophyta</taxon>
        <taxon>Spermatophyta</taxon>
        <taxon>Magnoliopsida</taxon>
        <taxon>eudicotyledons</taxon>
        <taxon>Gunneridae</taxon>
        <taxon>Pentapetalae</taxon>
        <taxon>asterids</taxon>
        <taxon>campanulids</taxon>
        <taxon>Asterales</taxon>
        <taxon>Asteraceae</taxon>
        <taxon>Asteroideae</taxon>
        <taxon>Anthemideae</taxon>
        <taxon>Anthemidinae</taxon>
        <taxon>Tanacetum</taxon>
    </lineage>
</organism>
<evidence type="ECO:0000313" key="2">
    <source>
        <dbReference type="Proteomes" id="UP001151760"/>
    </source>
</evidence>
<reference evidence="1" key="2">
    <citation type="submission" date="2022-01" db="EMBL/GenBank/DDBJ databases">
        <authorList>
            <person name="Yamashiro T."/>
            <person name="Shiraishi A."/>
            <person name="Satake H."/>
            <person name="Nakayama K."/>
        </authorList>
    </citation>
    <scope>NUCLEOTIDE SEQUENCE</scope>
</reference>
<accession>A0ABQ4YXV6</accession>
<reference evidence="1" key="1">
    <citation type="journal article" date="2022" name="Int. J. Mol. Sci.">
        <title>Draft Genome of Tanacetum Coccineum: Genomic Comparison of Closely Related Tanacetum-Family Plants.</title>
        <authorList>
            <person name="Yamashiro T."/>
            <person name="Shiraishi A."/>
            <person name="Nakayama K."/>
            <person name="Satake H."/>
        </authorList>
    </citation>
    <scope>NUCLEOTIDE SEQUENCE</scope>
</reference>
<gene>
    <name evidence="1" type="ORF">Tco_0748168</name>
</gene>
<dbReference type="Proteomes" id="UP001151760">
    <property type="component" value="Unassembled WGS sequence"/>
</dbReference>
<dbReference type="EMBL" id="BQNB010010761">
    <property type="protein sequence ID" value="GJS81627.1"/>
    <property type="molecule type" value="Genomic_DNA"/>
</dbReference>